<dbReference type="eggNOG" id="ENOG502RX32">
    <property type="taxonomic scope" value="Eukaryota"/>
</dbReference>
<dbReference type="EMBL" id="ADBL01002151">
    <property type="status" value="NOT_ANNOTATED_CDS"/>
    <property type="molecule type" value="Genomic_DNA"/>
</dbReference>
<reference evidence="3" key="1">
    <citation type="submission" date="2010-05" db="EMBL/GenBank/DDBJ databases">
        <title>The Genome Sequence of Magnaporthe poae strain ATCC 64411.</title>
        <authorList>
            <consortium name="The Broad Institute Genome Sequencing Platform"/>
            <consortium name="Broad Institute Genome Sequencing Center for Infectious Disease"/>
            <person name="Ma L.-J."/>
            <person name="Dead R."/>
            <person name="Young S."/>
            <person name="Zeng Q."/>
            <person name="Koehrsen M."/>
            <person name="Alvarado L."/>
            <person name="Berlin A."/>
            <person name="Chapman S.B."/>
            <person name="Chen Z."/>
            <person name="Freedman E."/>
            <person name="Gellesch M."/>
            <person name="Goldberg J."/>
            <person name="Griggs A."/>
            <person name="Gujja S."/>
            <person name="Heilman E.R."/>
            <person name="Heiman D."/>
            <person name="Hepburn T."/>
            <person name="Howarth C."/>
            <person name="Jen D."/>
            <person name="Larson L."/>
            <person name="Mehta T."/>
            <person name="Neiman D."/>
            <person name="Pearson M."/>
            <person name="Roberts A."/>
            <person name="Saif S."/>
            <person name="Shea T."/>
            <person name="Shenoy N."/>
            <person name="Sisk P."/>
            <person name="Stolte C."/>
            <person name="Sykes S."/>
            <person name="Walk T."/>
            <person name="White J."/>
            <person name="Yandava C."/>
            <person name="Haas B."/>
            <person name="Nusbaum C."/>
            <person name="Birren B."/>
        </authorList>
    </citation>
    <scope>NUCLEOTIDE SEQUENCE</scope>
    <source>
        <strain evidence="3">ATCC 64411</strain>
    </source>
</reference>
<evidence type="ECO:0000313" key="3">
    <source>
        <dbReference type="EMBL" id="KLU89852.1"/>
    </source>
</evidence>
<keyword evidence="2" id="KW-0472">Membrane</keyword>
<feature type="region of interest" description="Disordered" evidence="1">
    <location>
        <begin position="105"/>
        <end position="126"/>
    </location>
</feature>
<gene>
    <name evidence="3" type="ORF">MAPG_08821</name>
</gene>
<keyword evidence="2" id="KW-1133">Transmembrane helix</keyword>
<evidence type="ECO:0000313" key="4">
    <source>
        <dbReference type="EnsemblFungi" id="MAPG_08821T0"/>
    </source>
</evidence>
<feature type="region of interest" description="Disordered" evidence="1">
    <location>
        <begin position="166"/>
        <end position="225"/>
    </location>
</feature>
<keyword evidence="5" id="KW-1185">Reference proteome</keyword>
<reference evidence="4" key="5">
    <citation type="submission" date="2015-06" db="UniProtKB">
        <authorList>
            <consortium name="EnsemblFungi"/>
        </authorList>
    </citation>
    <scope>IDENTIFICATION</scope>
    <source>
        <strain evidence="4">ATCC 64411</strain>
    </source>
</reference>
<evidence type="ECO:0000256" key="1">
    <source>
        <dbReference type="SAM" id="MobiDB-lite"/>
    </source>
</evidence>
<dbReference type="AlphaFoldDB" id="A0A0C4E8C1"/>
<feature type="compositionally biased region" description="Low complexity" evidence="1">
    <location>
        <begin position="170"/>
        <end position="218"/>
    </location>
</feature>
<name>A0A0C4E8C1_MAGP6</name>
<feature type="compositionally biased region" description="Polar residues" evidence="1">
    <location>
        <begin position="63"/>
        <end position="78"/>
    </location>
</feature>
<sequence length="318" mass="32784">MEGHPGPRADGPPQAQPQPPHDVVSPSQYSTLPEVALNSPDSAAPQVVYYSAPETVPPHHYNSHQQHATSDVSPTSLGQGYDGKQLASPSLGQAPEDKHLAYTEYESMSPSPPGHEPSPEMAEELAMKKHKKRRIWILAAIAILLVIAAAVGGGVGGTMAARNRAAQEASQLSSNTQPTTSSTSQPGTTSTSQPSTSSTSRPSSTSSGVVAPSSVPAGNGTRTGGAPGEVCIEGTGEGNFSGLCSFACHYGYVPAPCTCKAWGAQIQPPPSTGQKGYPRVDVPDRCSYLGLCSFAWDRGYTDNLAACSPEPAGGVGCT</sequence>
<evidence type="ECO:0000313" key="5">
    <source>
        <dbReference type="Proteomes" id="UP000011715"/>
    </source>
</evidence>
<protein>
    <submittedName>
        <fullName evidence="3 4">Uncharacterized protein</fullName>
    </submittedName>
</protein>
<feature type="region of interest" description="Disordered" evidence="1">
    <location>
        <begin position="1"/>
        <end position="92"/>
    </location>
</feature>
<dbReference type="OrthoDB" id="1046782at2759"/>
<reference evidence="5" key="2">
    <citation type="submission" date="2010-05" db="EMBL/GenBank/DDBJ databases">
        <title>The genome sequence of Magnaporthe poae strain ATCC 64411.</title>
        <authorList>
            <person name="Ma L.-J."/>
            <person name="Dead R."/>
            <person name="Young S."/>
            <person name="Zeng Q."/>
            <person name="Koehrsen M."/>
            <person name="Alvarado L."/>
            <person name="Berlin A."/>
            <person name="Chapman S.B."/>
            <person name="Chen Z."/>
            <person name="Freedman E."/>
            <person name="Gellesch M."/>
            <person name="Goldberg J."/>
            <person name="Griggs A."/>
            <person name="Gujja S."/>
            <person name="Heilman E.R."/>
            <person name="Heiman D."/>
            <person name="Hepburn T."/>
            <person name="Howarth C."/>
            <person name="Jen D."/>
            <person name="Larson L."/>
            <person name="Mehta T."/>
            <person name="Neiman D."/>
            <person name="Pearson M."/>
            <person name="Roberts A."/>
            <person name="Saif S."/>
            <person name="Shea T."/>
            <person name="Shenoy N."/>
            <person name="Sisk P."/>
            <person name="Stolte C."/>
            <person name="Sykes S."/>
            <person name="Walk T."/>
            <person name="White J."/>
            <person name="Yandava C."/>
            <person name="Haas B."/>
            <person name="Nusbaum C."/>
            <person name="Birren B."/>
        </authorList>
    </citation>
    <scope>NUCLEOTIDE SEQUENCE [LARGE SCALE GENOMIC DNA]</scope>
    <source>
        <strain evidence="5">ATCC 64411 / 73-15</strain>
    </source>
</reference>
<proteinExistence type="predicted"/>
<dbReference type="EMBL" id="GL876973">
    <property type="protein sequence ID" value="KLU89852.1"/>
    <property type="molecule type" value="Genomic_DNA"/>
</dbReference>
<accession>A0A0C4E8C1</accession>
<keyword evidence="2" id="KW-0812">Transmembrane</keyword>
<organism evidence="4 5">
    <name type="scientific">Magnaporthiopsis poae (strain ATCC 64411 / 73-15)</name>
    <name type="common">Kentucky bluegrass fungus</name>
    <name type="synonym">Magnaporthe poae</name>
    <dbReference type="NCBI Taxonomy" id="644358"/>
    <lineage>
        <taxon>Eukaryota</taxon>
        <taxon>Fungi</taxon>
        <taxon>Dikarya</taxon>
        <taxon>Ascomycota</taxon>
        <taxon>Pezizomycotina</taxon>
        <taxon>Sordariomycetes</taxon>
        <taxon>Sordariomycetidae</taxon>
        <taxon>Magnaporthales</taxon>
        <taxon>Magnaporthaceae</taxon>
        <taxon>Magnaporthiopsis</taxon>
    </lineage>
</organism>
<reference evidence="4" key="4">
    <citation type="journal article" date="2015" name="G3 (Bethesda)">
        <title>Genome sequences of three phytopathogenic species of the Magnaporthaceae family of fungi.</title>
        <authorList>
            <person name="Okagaki L.H."/>
            <person name="Nunes C.C."/>
            <person name="Sailsbery J."/>
            <person name="Clay B."/>
            <person name="Brown D."/>
            <person name="John T."/>
            <person name="Oh Y."/>
            <person name="Young N."/>
            <person name="Fitzgerald M."/>
            <person name="Haas B.J."/>
            <person name="Zeng Q."/>
            <person name="Young S."/>
            <person name="Adiconis X."/>
            <person name="Fan L."/>
            <person name="Levin J.Z."/>
            <person name="Mitchell T.K."/>
            <person name="Okubara P.A."/>
            <person name="Farman M.L."/>
            <person name="Kohn L.M."/>
            <person name="Birren B."/>
            <person name="Ma L.-J."/>
            <person name="Dean R.A."/>
        </authorList>
    </citation>
    <scope>NUCLEOTIDE SEQUENCE</scope>
    <source>
        <strain evidence="4">ATCC 64411 / 73-15</strain>
    </source>
</reference>
<dbReference type="EnsemblFungi" id="MAPG_08821T0">
    <property type="protein sequence ID" value="MAPG_08821T0"/>
    <property type="gene ID" value="MAPG_08821"/>
</dbReference>
<feature type="transmembrane region" description="Helical" evidence="2">
    <location>
        <begin position="135"/>
        <end position="155"/>
    </location>
</feature>
<dbReference type="Proteomes" id="UP000011715">
    <property type="component" value="Unassembled WGS sequence"/>
</dbReference>
<dbReference type="STRING" id="644358.A0A0C4E8C1"/>
<reference evidence="3" key="3">
    <citation type="submission" date="2011-03" db="EMBL/GenBank/DDBJ databases">
        <title>Annotation of Magnaporthe poae ATCC 64411.</title>
        <authorList>
            <person name="Ma L.-J."/>
            <person name="Dead R."/>
            <person name="Young S.K."/>
            <person name="Zeng Q."/>
            <person name="Gargeya S."/>
            <person name="Fitzgerald M."/>
            <person name="Haas B."/>
            <person name="Abouelleil A."/>
            <person name="Alvarado L."/>
            <person name="Arachchi H.M."/>
            <person name="Berlin A."/>
            <person name="Brown A."/>
            <person name="Chapman S.B."/>
            <person name="Chen Z."/>
            <person name="Dunbar C."/>
            <person name="Freedman E."/>
            <person name="Gearin G."/>
            <person name="Gellesch M."/>
            <person name="Goldberg J."/>
            <person name="Griggs A."/>
            <person name="Gujja S."/>
            <person name="Heiman D."/>
            <person name="Howarth C."/>
            <person name="Larson L."/>
            <person name="Lui A."/>
            <person name="MacDonald P.J.P."/>
            <person name="Mehta T."/>
            <person name="Montmayeur A."/>
            <person name="Murphy C."/>
            <person name="Neiman D."/>
            <person name="Pearson M."/>
            <person name="Priest M."/>
            <person name="Roberts A."/>
            <person name="Saif S."/>
            <person name="Shea T."/>
            <person name="Shenoy N."/>
            <person name="Sisk P."/>
            <person name="Stolte C."/>
            <person name="Sykes S."/>
            <person name="Yandava C."/>
            <person name="Wortman J."/>
            <person name="Nusbaum C."/>
            <person name="Birren B."/>
        </authorList>
    </citation>
    <scope>NUCLEOTIDE SEQUENCE</scope>
    <source>
        <strain evidence="3">ATCC 64411</strain>
    </source>
</reference>
<evidence type="ECO:0000256" key="2">
    <source>
        <dbReference type="SAM" id="Phobius"/>
    </source>
</evidence>
<dbReference type="VEuPathDB" id="FungiDB:MAPG_08821"/>